<gene>
    <name evidence="1" type="ORF">RRG08_029011</name>
</gene>
<dbReference type="AlphaFoldDB" id="A0AAE1B9Z5"/>
<protein>
    <submittedName>
        <fullName evidence="1">Uncharacterized protein</fullName>
    </submittedName>
</protein>
<evidence type="ECO:0000313" key="1">
    <source>
        <dbReference type="EMBL" id="KAK3802282.1"/>
    </source>
</evidence>
<sequence length="93" mass="11179">MTRLLQTVPGVETRGIWTMRVTFHHRESLITEGSASIRKDDSNTMLSGEAQYRRWLLLPQVQHENPILWFPPLQLTQYQAVRRVMRFEYNYRM</sequence>
<comment type="caution">
    <text evidence="1">The sequence shown here is derived from an EMBL/GenBank/DDBJ whole genome shotgun (WGS) entry which is preliminary data.</text>
</comment>
<dbReference type="EMBL" id="JAWDGP010000257">
    <property type="protein sequence ID" value="KAK3802282.1"/>
    <property type="molecule type" value="Genomic_DNA"/>
</dbReference>
<accession>A0AAE1B9Z5</accession>
<evidence type="ECO:0000313" key="2">
    <source>
        <dbReference type="Proteomes" id="UP001283361"/>
    </source>
</evidence>
<dbReference type="Proteomes" id="UP001283361">
    <property type="component" value="Unassembled WGS sequence"/>
</dbReference>
<keyword evidence="2" id="KW-1185">Reference proteome</keyword>
<reference evidence="1" key="1">
    <citation type="journal article" date="2023" name="G3 (Bethesda)">
        <title>A reference genome for the long-term kleptoplast-retaining sea slug Elysia crispata morphotype clarki.</title>
        <authorList>
            <person name="Eastman K.E."/>
            <person name="Pendleton A.L."/>
            <person name="Shaikh M.A."/>
            <person name="Suttiyut T."/>
            <person name="Ogas R."/>
            <person name="Tomko P."/>
            <person name="Gavelis G."/>
            <person name="Widhalm J.R."/>
            <person name="Wisecaver J.H."/>
        </authorList>
    </citation>
    <scope>NUCLEOTIDE SEQUENCE</scope>
    <source>
        <strain evidence="1">ECLA1</strain>
    </source>
</reference>
<organism evidence="1 2">
    <name type="scientific">Elysia crispata</name>
    <name type="common">lettuce slug</name>
    <dbReference type="NCBI Taxonomy" id="231223"/>
    <lineage>
        <taxon>Eukaryota</taxon>
        <taxon>Metazoa</taxon>
        <taxon>Spiralia</taxon>
        <taxon>Lophotrochozoa</taxon>
        <taxon>Mollusca</taxon>
        <taxon>Gastropoda</taxon>
        <taxon>Heterobranchia</taxon>
        <taxon>Euthyneura</taxon>
        <taxon>Panpulmonata</taxon>
        <taxon>Sacoglossa</taxon>
        <taxon>Placobranchoidea</taxon>
        <taxon>Plakobranchidae</taxon>
        <taxon>Elysia</taxon>
    </lineage>
</organism>
<proteinExistence type="predicted"/>
<name>A0AAE1B9Z5_9GAST</name>